<protein>
    <recommendedName>
        <fullName evidence="3">histidine kinase</fullName>
        <ecNumber evidence="3">2.7.13.3</ecNumber>
    </recommendedName>
</protein>
<dbReference type="SUPFAM" id="SSF55785">
    <property type="entry name" value="PYP-like sensor domain (PAS domain)"/>
    <property type="match status" value="1"/>
</dbReference>
<evidence type="ECO:0000256" key="3">
    <source>
        <dbReference type="ARBA" id="ARBA00012438"/>
    </source>
</evidence>
<dbReference type="Pfam" id="PF02518">
    <property type="entry name" value="HATPase_c"/>
    <property type="match status" value="1"/>
</dbReference>
<keyword evidence="8 18" id="KW-0418">Kinase</keyword>
<evidence type="ECO:0000256" key="6">
    <source>
        <dbReference type="ARBA" id="ARBA00022692"/>
    </source>
</evidence>
<dbReference type="InterPro" id="IPR036097">
    <property type="entry name" value="HisK_dim/P_sf"/>
</dbReference>
<feature type="domain" description="Histidine kinase" evidence="15">
    <location>
        <begin position="549"/>
        <end position="780"/>
    </location>
</feature>
<dbReference type="InterPro" id="IPR003660">
    <property type="entry name" value="HAMP_dom"/>
</dbReference>
<dbReference type="InterPro" id="IPR005467">
    <property type="entry name" value="His_kinase_dom"/>
</dbReference>
<evidence type="ECO:0000256" key="5">
    <source>
        <dbReference type="ARBA" id="ARBA00022679"/>
    </source>
</evidence>
<keyword evidence="6 14" id="KW-0812">Transmembrane</keyword>
<dbReference type="SUPFAM" id="SSF47384">
    <property type="entry name" value="Homodimeric domain of signal transducing histidine kinase"/>
    <property type="match status" value="1"/>
</dbReference>
<feature type="region of interest" description="Disordered" evidence="13">
    <location>
        <begin position="1"/>
        <end position="29"/>
    </location>
</feature>
<reference evidence="18" key="2">
    <citation type="journal article" date="2000" name="Trends Biochem. Sci.">
        <title>GHKL, an emergent ATPase/kinase superfamily.</title>
        <authorList>
            <person name="Dutta R."/>
            <person name="Inouye M."/>
        </authorList>
    </citation>
    <scope>NUCLEOTIDE SEQUENCE</scope>
</reference>
<dbReference type="Gene3D" id="3.30.565.10">
    <property type="entry name" value="Histidine kinase-like ATPase, C-terminal domain"/>
    <property type="match status" value="1"/>
</dbReference>
<keyword evidence="9" id="KW-0067">ATP-binding</keyword>
<dbReference type="RefSeq" id="WP_051377701.1">
    <property type="nucleotide sequence ID" value="NZ_AXWS01000001.1"/>
</dbReference>
<keyword evidence="17" id="KW-1185">Reference proteome</keyword>
<keyword evidence="4" id="KW-0597">Phosphoprotein</keyword>
<evidence type="ECO:0000256" key="4">
    <source>
        <dbReference type="ARBA" id="ARBA00022553"/>
    </source>
</evidence>
<dbReference type="InterPro" id="IPR017232">
    <property type="entry name" value="NtrY"/>
</dbReference>
<evidence type="ECO:0000256" key="11">
    <source>
        <dbReference type="ARBA" id="ARBA00023012"/>
    </source>
</evidence>
<dbReference type="GO" id="GO:0030295">
    <property type="term" value="F:protein kinase activator activity"/>
    <property type="evidence" value="ECO:0007669"/>
    <property type="project" value="TreeGrafter"/>
</dbReference>
<dbReference type="Pfam" id="PF00512">
    <property type="entry name" value="HisKA"/>
    <property type="match status" value="1"/>
</dbReference>
<dbReference type="SMART" id="SM00387">
    <property type="entry name" value="HATPase_c"/>
    <property type="match status" value="1"/>
</dbReference>
<evidence type="ECO:0000256" key="12">
    <source>
        <dbReference type="ARBA" id="ARBA00023136"/>
    </source>
</evidence>
<dbReference type="GO" id="GO:0005524">
    <property type="term" value="F:ATP binding"/>
    <property type="evidence" value="ECO:0007669"/>
    <property type="project" value="UniProtKB-KW"/>
</dbReference>
<dbReference type="PIRSF" id="PIRSF037532">
    <property type="entry name" value="STHK_NtrY"/>
    <property type="match status" value="1"/>
</dbReference>
<dbReference type="PROSITE" id="PS50885">
    <property type="entry name" value="HAMP"/>
    <property type="match status" value="1"/>
</dbReference>
<feature type="transmembrane region" description="Helical" evidence="14">
    <location>
        <begin position="47"/>
        <end position="66"/>
    </location>
</feature>
<accession>A0A8B6X8M0</accession>
<keyword evidence="11" id="KW-0902">Two-component regulatory system</keyword>
<dbReference type="InterPro" id="IPR000014">
    <property type="entry name" value="PAS"/>
</dbReference>
<dbReference type="Pfam" id="PF00672">
    <property type="entry name" value="HAMP"/>
    <property type="match status" value="1"/>
</dbReference>
<keyword evidence="10 14" id="KW-1133">Transmembrane helix</keyword>
<dbReference type="InterPro" id="IPR004358">
    <property type="entry name" value="Sig_transdc_His_kin-like_C"/>
</dbReference>
<dbReference type="GO" id="GO:0007234">
    <property type="term" value="P:osmosensory signaling via phosphorelay pathway"/>
    <property type="evidence" value="ECO:0007669"/>
    <property type="project" value="TreeGrafter"/>
</dbReference>
<dbReference type="Gene3D" id="6.10.340.10">
    <property type="match status" value="1"/>
</dbReference>
<dbReference type="CDD" id="cd00082">
    <property type="entry name" value="HisKA"/>
    <property type="match status" value="1"/>
</dbReference>
<evidence type="ECO:0000256" key="1">
    <source>
        <dbReference type="ARBA" id="ARBA00000085"/>
    </source>
</evidence>
<keyword evidence="12 14" id="KW-0472">Membrane</keyword>
<dbReference type="Gene3D" id="1.10.287.130">
    <property type="match status" value="1"/>
</dbReference>
<evidence type="ECO:0000256" key="8">
    <source>
        <dbReference type="ARBA" id="ARBA00022777"/>
    </source>
</evidence>
<evidence type="ECO:0000256" key="2">
    <source>
        <dbReference type="ARBA" id="ARBA00004141"/>
    </source>
</evidence>
<evidence type="ECO:0000313" key="17">
    <source>
        <dbReference type="Proteomes" id="UP000675920"/>
    </source>
</evidence>
<dbReference type="AlphaFoldDB" id="A0A8B6X8M0"/>
<evidence type="ECO:0000313" key="18">
    <source>
        <dbReference type="RefSeq" id="WP_051377701.1"/>
    </source>
</evidence>
<feature type="domain" description="HAMP" evidence="16">
    <location>
        <begin position="355"/>
        <end position="407"/>
    </location>
</feature>
<dbReference type="InterPro" id="IPR003661">
    <property type="entry name" value="HisK_dim/P_dom"/>
</dbReference>
<name>A0A8B6X8M0_9BURK</name>
<dbReference type="Pfam" id="PF13188">
    <property type="entry name" value="PAS_8"/>
    <property type="match status" value="1"/>
</dbReference>
<feature type="transmembrane region" description="Helical" evidence="14">
    <location>
        <begin position="330"/>
        <end position="354"/>
    </location>
</feature>
<dbReference type="EC" id="2.7.13.3" evidence="3"/>
<dbReference type="SUPFAM" id="SSF158472">
    <property type="entry name" value="HAMP domain-like"/>
    <property type="match status" value="1"/>
</dbReference>
<reference evidence="18" key="1">
    <citation type="journal article" date="1999" name="Curr. Biol.">
        <title>Signal transduction: Gyrating protein kinases.</title>
        <authorList>
            <person name="Stock J."/>
        </authorList>
    </citation>
    <scope>NUCLEOTIDE SEQUENCE</scope>
</reference>
<evidence type="ECO:0000256" key="7">
    <source>
        <dbReference type="ARBA" id="ARBA00022741"/>
    </source>
</evidence>
<keyword evidence="5" id="KW-0808">Transferase</keyword>
<reference evidence="18" key="3">
    <citation type="submission" date="2025-08" db="UniProtKB">
        <authorList>
            <consortium name="RefSeq"/>
        </authorList>
    </citation>
    <scope>IDENTIFICATION</scope>
</reference>
<dbReference type="PROSITE" id="PS50109">
    <property type="entry name" value="HIS_KIN"/>
    <property type="match status" value="1"/>
</dbReference>
<evidence type="ECO:0000259" key="15">
    <source>
        <dbReference type="PROSITE" id="PS50109"/>
    </source>
</evidence>
<dbReference type="GO" id="GO:0000155">
    <property type="term" value="F:phosphorelay sensor kinase activity"/>
    <property type="evidence" value="ECO:0007669"/>
    <property type="project" value="InterPro"/>
</dbReference>
<organism evidence="17 18">
    <name type="scientific">Derxia gummosa DSM 723</name>
    <dbReference type="NCBI Taxonomy" id="1121388"/>
    <lineage>
        <taxon>Bacteria</taxon>
        <taxon>Pseudomonadati</taxon>
        <taxon>Pseudomonadota</taxon>
        <taxon>Betaproteobacteria</taxon>
        <taxon>Burkholderiales</taxon>
        <taxon>Alcaligenaceae</taxon>
        <taxon>Derxia</taxon>
    </lineage>
</organism>
<dbReference type="SMART" id="SM00388">
    <property type="entry name" value="HisKA"/>
    <property type="match status" value="1"/>
</dbReference>
<comment type="catalytic activity">
    <reaction evidence="1">
        <text>ATP + protein L-histidine = ADP + protein N-phospho-L-histidine.</text>
        <dbReference type="EC" id="2.7.13.3"/>
    </reaction>
</comment>
<evidence type="ECO:0000256" key="13">
    <source>
        <dbReference type="SAM" id="MobiDB-lite"/>
    </source>
</evidence>
<proteinExistence type="predicted"/>
<comment type="subcellular location">
    <subcellularLocation>
        <location evidence="2">Membrane</location>
        <topology evidence="2">Multi-pass membrane protein</topology>
    </subcellularLocation>
</comment>
<dbReference type="InterPro" id="IPR003594">
    <property type="entry name" value="HATPase_dom"/>
</dbReference>
<feature type="transmembrane region" description="Helical" evidence="14">
    <location>
        <begin position="86"/>
        <end position="106"/>
    </location>
</feature>
<dbReference type="InterPro" id="IPR035965">
    <property type="entry name" value="PAS-like_dom_sf"/>
</dbReference>
<evidence type="ECO:0000259" key="16">
    <source>
        <dbReference type="PROSITE" id="PS50885"/>
    </source>
</evidence>
<dbReference type="CDD" id="cd06225">
    <property type="entry name" value="HAMP"/>
    <property type="match status" value="1"/>
</dbReference>
<dbReference type="CDD" id="cd00130">
    <property type="entry name" value="PAS"/>
    <property type="match status" value="1"/>
</dbReference>
<dbReference type="Proteomes" id="UP000675920">
    <property type="component" value="Unplaced"/>
</dbReference>
<evidence type="ECO:0000256" key="9">
    <source>
        <dbReference type="ARBA" id="ARBA00022840"/>
    </source>
</evidence>
<dbReference type="SUPFAM" id="SSF55874">
    <property type="entry name" value="ATPase domain of HSP90 chaperone/DNA topoisomerase II/histidine kinase"/>
    <property type="match status" value="1"/>
</dbReference>
<dbReference type="PANTHER" id="PTHR42878:SF7">
    <property type="entry name" value="SENSOR HISTIDINE KINASE GLRK"/>
    <property type="match status" value="1"/>
</dbReference>
<dbReference type="PANTHER" id="PTHR42878">
    <property type="entry name" value="TWO-COMPONENT HISTIDINE KINASE"/>
    <property type="match status" value="1"/>
</dbReference>
<sequence>MPDPADSRVASPSSAPDTRRTQADGTTPAPRLDAARRATRAAKRRRAARYLAVAFAGFGGVIYFLYVTAASNSAFFTRNYTNLLYANLGLLGVLGATVVWLGFRLWQRHRRRRFGARLMARLALTLGLVGVLPGALIYTVSVQFLARSLESWFNLRVDTALEAGVRLGQASLDALRNDLINKARDAALELADASPAGRAALVNRLREQTQATDAVLFTATGRVLATAAGGLVLAPDLPGRETLSRLRVTPTISTVEGDDPADAGAQPLRLRVIVPVPASLTGGLVAPADDLYLQIVQNVPTSLADNAQAVTAVYQDYRELALGRDGLRKIYTIALTLTLLLAAFAAMVSALLLANRFARPLQALAEGTRAVAEGDFKPLPEPGTRDEIAALTDSFNRMTAQLGEARAVVEAREAELARANAYLSSLLANISTGVVVFDERLRLMSANPAAETIIGAPLSLRIGSALAVLPVLDRIADAVRDAFASHADSHEPWQSQFEIERDGAADLALLARGSRLVTADGMLLVMVFDDITQILSAQRALAWGEVARRLAHEIKNPLTPIQLSAERLEHKLADKLSPEDAAVLTKGARTIVTQVAALKHMVDEFREYARLPPTTLAPVDLNRVVEDVAALYGGVPARFELAPDLPAILGDAGQLRQVIHNLLQNAQDAVTSRIAESGPIPLPPDGDPAHIVLKTEALQFAASDRVRKLEVRLQVRDRGTGFNPRIAARIFEPYVTNKPRGTGLGLAIVRKIADEHGARIEAGNADDGGAIVTLFFTRLAPAQS</sequence>
<dbReference type="PRINTS" id="PR00344">
    <property type="entry name" value="BCTRLSENSOR"/>
</dbReference>
<keyword evidence="7" id="KW-0547">Nucleotide-binding</keyword>
<evidence type="ECO:0000256" key="14">
    <source>
        <dbReference type="SAM" id="Phobius"/>
    </source>
</evidence>
<feature type="transmembrane region" description="Helical" evidence="14">
    <location>
        <begin position="118"/>
        <end position="146"/>
    </location>
</feature>
<dbReference type="InterPro" id="IPR036890">
    <property type="entry name" value="HATPase_C_sf"/>
</dbReference>
<dbReference type="Gene3D" id="3.30.450.20">
    <property type="entry name" value="PAS domain"/>
    <property type="match status" value="1"/>
</dbReference>
<dbReference type="GO" id="GO:0000156">
    <property type="term" value="F:phosphorelay response regulator activity"/>
    <property type="evidence" value="ECO:0007669"/>
    <property type="project" value="TreeGrafter"/>
</dbReference>
<dbReference type="InterPro" id="IPR050351">
    <property type="entry name" value="BphY/WalK/GraS-like"/>
</dbReference>
<evidence type="ECO:0000256" key="10">
    <source>
        <dbReference type="ARBA" id="ARBA00022989"/>
    </source>
</evidence>
<dbReference type="SMART" id="SM00304">
    <property type="entry name" value="HAMP"/>
    <property type="match status" value="1"/>
</dbReference>
<dbReference type="GO" id="GO:0016020">
    <property type="term" value="C:membrane"/>
    <property type="evidence" value="ECO:0007669"/>
    <property type="project" value="UniProtKB-SubCell"/>
</dbReference>